<evidence type="ECO:0000256" key="1">
    <source>
        <dbReference type="SAM" id="Phobius"/>
    </source>
</evidence>
<comment type="caution">
    <text evidence="2">The sequence shown here is derived from an EMBL/GenBank/DDBJ whole genome shotgun (WGS) entry which is preliminary data.</text>
</comment>
<proteinExistence type="predicted"/>
<gene>
    <name evidence="2" type="ORF">ENT43_02415</name>
</gene>
<dbReference type="EMBL" id="DSYQ01000009">
    <property type="protein sequence ID" value="HGT71090.1"/>
    <property type="molecule type" value="Genomic_DNA"/>
</dbReference>
<evidence type="ECO:0000313" key="2">
    <source>
        <dbReference type="EMBL" id="HGT71090.1"/>
    </source>
</evidence>
<feature type="transmembrane region" description="Helical" evidence="1">
    <location>
        <begin position="44"/>
        <end position="69"/>
    </location>
</feature>
<keyword evidence="1" id="KW-0472">Membrane</keyword>
<organism evidence="2">
    <name type="scientific">candidate division CPR3 bacterium</name>
    <dbReference type="NCBI Taxonomy" id="2268181"/>
    <lineage>
        <taxon>Bacteria</taxon>
        <taxon>Bacteria division CPR3</taxon>
    </lineage>
</organism>
<keyword evidence="1" id="KW-0812">Transmembrane</keyword>
<protein>
    <submittedName>
        <fullName evidence="2">Uncharacterized protein</fullName>
    </submittedName>
</protein>
<dbReference type="AlphaFoldDB" id="A0A7C4M0Q2"/>
<feature type="transmembrane region" description="Helical" evidence="1">
    <location>
        <begin position="21"/>
        <end position="38"/>
    </location>
</feature>
<sequence>MAEKKEEKKELGPLNINRLTWVIAAISAVVIFFMSLFSDPLNTILILVWIAILGFVGCVVVGLVGYLIWQVMNGIEAGKKGWEWLHTNPEPKKKEVKK</sequence>
<reference evidence="2" key="1">
    <citation type="journal article" date="2020" name="mSystems">
        <title>Genome- and Community-Level Interaction Insights into Carbon Utilization and Element Cycling Functions of Hydrothermarchaeota in Hydrothermal Sediment.</title>
        <authorList>
            <person name="Zhou Z."/>
            <person name="Liu Y."/>
            <person name="Xu W."/>
            <person name="Pan J."/>
            <person name="Luo Z.H."/>
            <person name="Li M."/>
        </authorList>
    </citation>
    <scope>NUCLEOTIDE SEQUENCE [LARGE SCALE GENOMIC DNA]</scope>
    <source>
        <strain evidence="2">SpSt-579</strain>
    </source>
</reference>
<accession>A0A7C4M0Q2</accession>
<name>A0A7C4M0Q2_UNCC3</name>
<keyword evidence="1" id="KW-1133">Transmembrane helix</keyword>